<organism evidence="3 4">
    <name type="scientific">Caldalkalibacillus uzonensis</name>
    <dbReference type="NCBI Taxonomy" id="353224"/>
    <lineage>
        <taxon>Bacteria</taxon>
        <taxon>Bacillati</taxon>
        <taxon>Bacillota</taxon>
        <taxon>Bacilli</taxon>
        <taxon>Bacillales</taxon>
        <taxon>Bacillaceae</taxon>
        <taxon>Caldalkalibacillus</taxon>
    </lineage>
</organism>
<dbReference type="NCBIfam" id="TIGR00369">
    <property type="entry name" value="unchar_dom_1"/>
    <property type="match status" value="1"/>
</dbReference>
<gene>
    <name evidence="3" type="ORF">J2S00_000878</name>
</gene>
<proteinExistence type="predicted"/>
<dbReference type="InterPro" id="IPR003736">
    <property type="entry name" value="PAAI_dom"/>
</dbReference>
<name>A0ABU0CNV4_9BACI</name>
<comment type="caution">
    <text evidence="3">The sequence shown here is derived from an EMBL/GenBank/DDBJ whole genome shotgun (WGS) entry which is preliminary data.</text>
</comment>
<feature type="domain" description="Thioesterase" evidence="2">
    <location>
        <begin position="55"/>
        <end position="127"/>
    </location>
</feature>
<dbReference type="Proteomes" id="UP001232445">
    <property type="component" value="Unassembled WGS sequence"/>
</dbReference>
<dbReference type="Gene3D" id="3.10.129.10">
    <property type="entry name" value="Hotdog Thioesterase"/>
    <property type="match status" value="1"/>
</dbReference>
<protein>
    <submittedName>
        <fullName evidence="3">Uncharacterized protein (TIGR00369 family)</fullName>
    </submittedName>
</protein>
<reference evidence="3 4" key="1">
    <citation type="submission" date="2023-07" db="EMBL/GenBank/DDBJ databases">
        <title>Genomic Encyclopedia of Type Strains, Phase IV (KMG-IV): sequencing the most valuable type-strain genomes for metagenomic binning, comparative biology and taxonomic classification.</title>
        <authorList>
            <person name="Goeker M."/>
        </authorList>
    </citation>
    <scope>NUCLEOTIDE SEQUENCE [LARGE SCALE GENOMIC DNA]</scope>
    <source>
        <strain evidence="3 4">DSM 17740</strain>
    </source>
</reference>
<dbReference type="InterPro" id="IPR029069">
    <property type="entry name" value="HotDog_dom_sf"/>
</dbReference>
<dbReference type="SUPFAM" id="SSF54637">
    <property type="entry name" value="Thioesterase/thiol ester dehydrase-isomerase"/>
    <property type="match status" value="1"/>
</dbReference>
<dbReference type="InterPro" id="IPR006683">
    <property type="entry name" value="Thioestr_dom"/>
</dbReference>
<keyword evidence="4" id="KW-1185">Reference proteome</keyword>
<evidence type="ECO:0000259" key="2">
    <source>
        <dbReference type="Pfam" id="PF03061"/>
    </source>
</evidence>
<dbReference type="InterPro" id="IPR052723">
    <property type="entry name" value="Acyl-CoA_thioesterase_PaaI"/>
</dbReference>
<dbReference type="CDD" id="cd03443">
    <property type="entry name" value="PaaI_thioesterase"/>
    <property type="match status" value="1"/>
</dbReference>
<dbReference type="Pfam" id="PF03061">
    <property type="entry name" value="4HBT"/>
    <property type="match status" value="1"/>
</dbReference>
<accession>A0ABU0CNV4</accession>
<evidence type="ECO:0000313" key="4">
    <source>
        <dbReference type="Proteomes" id="UP001232445"/>
    </source>
</evidence>
<evidence type="ECO:0000256" key="1">
    <source>
        <dbReference type="ARBA" id="ARBA00022801"/>
    </source>
</evidence>
<sequence length="138" mass="15897">MDYEMAKQRFEKALAEHQPDFEQFFLAKFFDLQFSYGEETCRVDVQVADYMFNPQGSLHGGVISFILDVAMGHLCKKFLGPAVTLEMKINFLKPVFRENIYCESRFIKKGKTVVVLEARMFNADDAPVAVATSTWHRL</sequence>
<dbReference type="RefSeq" id="WP_307335891.1">
    <property type="nucleotide sequence ID" value="NZ_JAUSUQ010000002.1"/>
</dbReference>
<evidence type="ECO:0000313" key="3">
    <source>
        <dbReference type="EMBL" id="MDQ0338095.1"/>
    </source>
</evidence>
<dbReference type="PANTHER" id="PTHR42856">
    <property type="entry name" value="ACYL-COENZYME A THIOESTERASE PAAI"/>
    <property type="match status" value="1"/>
</dbReference>
<keyword evidence="1" id="KW-0378">Hydrolase</keyword>
<dbReference type="EMBL" id="JAUSUQ010000002">
    <property type="protein sequence ID" value="MDQ0338095.1"/>
    <property type="molecule type" value="Genomic_DNA"/>
</dbReference>
<dbReference type="PANTHER" id="PTHR42856:SF1">
    <property type="entry name" value="ACYL-COENZYME A THIOESTERASE PAAI"/>
    <property type="match status" value="1"/>
</dbReference>